<keyword evidence="2" id="KW-1185">Reference proteome</keyword>
<name>A0ABX5K9Q5_9BURK</name>
<protein>
    <recommendedName>
        <fullName evidence="3">DUF1566 domain-containing protein</fullName>
    </recommendedName>
</protein>
<accession>A0ABX5K9Q5</accession>
<sequence length="124" mass="14168">MNAQTTEVAAIALPELAEGEIYVGLIGDATRKAHHVILLPGDNDGASWNDQIEWAKSIGGDLPNRIEQAMLWANHRDQFKKDWYWSNEEESAGWAWFQLFSYGTQHYLAHDGELRARAVRRLFI</sequence>
<dbReference type="Proteomes" id="UP000245712">
    <property type="component" value="Unassembled WGS sequence"/>
</dbReference>
<proteinExistence type="predicted"/>
<dbReference type="RefSeq" id="WP_116614997.1">
    <property type="nucleotide sequence ID" value="NZ_QEOB01000042.1"/>
</dbReference>
<reference evidence="1 2" key="1">
    <citation type="submission" date="2018-05" db="EMBL/GenBank/DDBJ databases">
        <title>Genomic Encyclopedia of Type Strains, Phase IV (KMG-V): Genome sequencing to study the core and pangenomes of soil and plant-associated prokaryotes.</title>
        <authorList>
            <person name="Whitman W."/>
        </authorList>
    </citation>
    <scope>NUCLEOTIDE SEQUENCE [LARGE SCALE GENOMIC DNA]</scope>
    <source>
        <strain evidence="1 2">SCZa-39</strain>
    </source>
</reference>
<evidence type="ECO:0000313" key="2">
    <source>
        <dbReference type="Proteomes" id="UP000245712"/>
    </source>
</evidence>
<dbReference type="EMBL" id="QEOB01000042">
    <property type="protein sequence ID" value="PVX61273.1"/>
    <property type="molecule type" value="Genomic_DNA"/>
</dbReference>
<organism evidence="1 2">
    <name type="scientific">Paraburkholderia unamae</name>
    <dbReference type="NCBI Taxonomy" id="219649"/>
    <lineage>
        <taxon>Bacteria</taxon>
        <taxon>Pseudomonadati</taxon>
        <taxon>Pseudomonadota</taxon>
        <taxon>Betaproteobacteria</taxon>
        <taxon>Burkholderiales</taxon>
        <taxon>Burkholderiaceae</taxon>
        <taxon>Paraburkholderia</taxon>
    </lineage>
</organism>
<comment type="caution">
    <text evidence="1">The sequence shown here is derived from an EMBL/GenBank/DDBJ whole genome shotgun (WGS) entry which is preliminary data.</text>
</comment>
<evidence type="ECO:0000313" key="1">
    <source>
        <dbReference type="EMBL" id="PVX61273.1"/>
    </source>
</evidence>
<evidence type="ECO:0008006" key="3">
    <source>
        <dbReference type="Google" id="ProtNLM"/>
    </source>
</evidence>
<gene>
    <name evidence="1" type="ORF">C7402_14266</name>
</gene>